<evidence type="ECO:0000256" key="2">
    <source>
        <dbReference type="ARBA" id="ARBA00013168"/>
    </source>
</evidence>
<dbReference type="GO" id="GO:0005739">
    <property type="term" value="C:mitochondrion"/>
    <property type="evidence" value="ECO:0007669"/>
    <property type="project" value="TreeGrafter"/>
</dbReference>
<name>A0A8X7ZEA4_POPTO</name>
<proteinExistence type="inferred from homology"/>
<dbReference type="PANTHER" id="PTHR11777:SF9">
    <property type="entry name" value="ALANINE--TRNA LIGASE, CYTOPLASMIC"/>
    <property type="match status" value="1"/>
</dbReference>
<dbReference type="OrthoDB" id="957636at2759"/>
<sequence>MYINMRVLLGIEKFKKVAQGVQGKVSSGQTSTCLYSSHFHYALINDAIVLWDTYGFPLYQMRQGKDQEMPNISKLVVLLSLNADATSALHKKDHESEIKAIYTGSEFWESASSVGGGIVLESTSFYSEQGPFGSFQVCDVQIFGGFILHISSITRESGRFSVGDKVICKVDYDRRKLITPTHTCTHMLNFALREKLDNYVEQKGSIVLLEKLRFDFSHGKSVDPELLRKIESIVNGKAQKKITEENTQKAIKFAVEMAEVAFSNGKGFCISYVDVGLDAAVLKVLEHKVVSLFRFFM</sequence>
<dbReference type="Proteomes" id="UP000886885">
    <property type="component" value="Chromosome 7D"/>
</dbReference>
<evidence type="ECO:0000256" key="5">
    <source>
        <dbReference type="ARBA" id="ARBA00022741"/>
    </source>
</evidence>
<evidence type="ECO:0000313" key="12">
    <source>
        <dbReference type="Proteomes" id="UP000886885"/>
    </source>
</evidence>
<keyword evidence="8" id="KW-0648">Protein biosynthesis</keyword>
<keyword evidence="5" id="KW-0547">Nucleotide-binding</keyword>
<evidence type="ECO:0000256" key="6">
    <source>
        <dbReference type="ARBA" id="ARBA00022840"/>
    </source>
</evidence>
<reference evidence="11" key="1">
    <citation type="journal article" date="2020" name="bioRxiv">
        <title>Hybrid origin of Populus tomentosa Carr. identified through genome sequencing and phylogenomic analysis.</title>
        <authorList>
            <person name="An X."/>
            <person name="Gao K."/>
            <person name="Chen Z."/>
            <person name="Li J."/>
            <person name="Yang X."/>
            <person name="Yang X."/>
            <person name="Zhou J."/>
            <person name="Guo T."/>
            <person name="Zhao T."/>
            <person name="Huang S."/>
            <person name="Miao D."/>
            <person name="Khan W.U."/>
            <person name="Rao P."/>
            <person name="Ye M."/>
            <person name="Lei B."/>
            <person name="Liao W."/>
            <person name="Wang J."/>
            <person name="Ji L."/>
            <person name="Li Y."/>
            <person name="Guo B."/>
            <person name="Mustafa N.S."/>
            <person name="Li S."/>
            <person name="Yun Q."/>
            <person name="Keller S.R."/>
            <person name="Mao J."/>
            <person name="Zhang R."/>
            <person name="Strauss S.H."/>
        </authorList>
    </citation>
    <scope>NUCLEOTIDE SEQUENCE</scope>
    <source>
        <strain evidence="11">GM15</strain>
        <tissue evidence="11">Leaf</tissue>
    </source>
</reference>
<dbReference type="GO" id="GO:0000049">
    <property type="term" value="F:tRNA binding"/>
    <property type="evidence" value="ECO:0007669"/>
    <property type="project" value="UniProtKB-KW"/>
</dbReference>
<evidence type="ECO:0000256" key="9">
    <source>
        <dbReference type="ARBA" id="ARBA00023146"/>
    </source>
</evidence>
<evidence type="ECO:0000256" key="4">
    <source>
        <dbReference type="ARBA" id="ARBA00022598"/>
    </source>
</evidence>
<dbReference type="GO" id="GO:0005524">
    <property type="term" value="F:ATP binding"/>
    <property type="evidence" value="ECO:0007669"/>
    <property type="project" value="UniProtKB-KW"/>
</dbReference>
<dbReference type="GO" id="GO:0006419">
    <property type="term" value="P:alanyl-tRNA aminoacylation"/>
    <property type="evidence" value="ECO:0007669"/>
    <property type="project" value="InterPro"/>
</dbReference>
<dbReference type="PROSITE" id="PS50860">
    <property type="entry name" value="AA_TRNA_LIGASE_II_ALA"/>
    <property type="match status" value="1"/>
</dbReference>
<comment type="caution">
    <text evidence="11">The sequence shown here is derived from an EMBL/GenBank/DDBJ whole genome shotgun (WGS) entry which is preliminary data.</text>
</comment>
<gene>
    <name evidence="11" type="ORF">POTOM_028342</name>
</gene>
<comment type="similarity">
    <text evidence="1">Belongs to the class-II aminoacyl-tRNA synthetase family.</text>
</comment>
<dbReference type="EC" id="6.1.1.7" evidence="2"/>
<keyword evidence="7" id="KW-0694">RNA-binding</keyword>
<dbReference type="FunFam" id="3.30.980.10:FF:000004">
    <property type="entry name" value="Alanine--tRNA ligase, cytoplasmic"/>
    <property type="match status" value="1"/>
</dbReference>
<evidence type="ECO:0000256" key="1">
    <source>
        <dbReference type="ARBA" id="ARBA00008226"/>
    </source>
</evidence>
<evidence type="ECO:0000256" key="7">
    <source>
        <dbReference type="ARBA" id="ARBA00022884"/>
    </source>
</evidence>
<dbReference type="InterPro" id="IPR018165">
    <property type="entry name" value="Ala-tRNA-synth_IIc_core"/>
</dbReference>
<feature type="domain" description="Alanyl-transfer RNA synthetases family profile" evidence="10">
    <location>
        <begin position="45"/>
        <end position="235"/>
    </location>
</feature>
<protein>
    <recommendedName>
        <fullName evidence="2">alanine--tRNA ligase</fullName>
        <ecNumber evidence="2">6.1.1.7</ecNumber>
    </recommendedName>
</protein>
<evidence type="ECO:0000313" key="11">
    <source>
        <dbReference type="EMBL" id="KAG6767160.1"/>
    </source>
</evidence>
<organism evidence="11 12">
    <name type="scientific">Populus tomentosa</name>
    <name type="common">Chinese white poplar</name>
    <dbReference type="NCBI Taxonomy" id="118781"/>
    <lineage>
        <taxon>Eukaryota</taxon>
        <taxon>Viridiplantae</taxon>
        <taxon>Streptophyta</taxon>
        <taxon>Embryophyta</taxon>
        <taxon>Tracheophyta</taxon>
        <taxon>Spermatophyta</taxon>
        <taxon>Magnoliopsida</taxon>
        <taxon>eudicotyledons</taxon>
        <taxon>Gunneridae</taxon>
        <taxon>Pentapetalae</taxon>
        <taxon>rosids</taxon>
        <taxon>fabids</taxon>
        <taxon>Malpighiales</taxon>
        <taxon>Salicaceae</taxon>
        <taxon>Saliceae</taxon>
        <taxon>Populus</taxon>
    </lineage>
</organism>
<dbReference type="GO" id="GO:0002161">
    <property type="term" value="F:aminoacyl-tRNA deacylase activity"/>
    <property type="evidence" value="ECO:0007669"/>
    <property type="project" value="TreeGrafter"/>
</dbReference>
<keyword evidence="12" id="KW-1185">Reference proteome</keyword>
<dbReference type="EMBL" id="JAAWWB010000014">
    <property type="protein sequence ID" value="KAG6767160.1"/>
    <property type="molecule type" value="Genomic_DNA"/>
</dbReference>
<keyword evidence="4" id="KW-0436">Ligase</keyword>
<dbReference type="GO" id="GO:0004813">
    <property type="term" value="F:alanine-tRNA ligase activity"/>
    <property type="evidence" value="ECO:0007669"/>
    <property type="project" value="UniProtKB-EC"/>
</dbReference>
<keyword evidence="6" id="KW-0067">ATP-binding</keyword>
<accession>A0A8X7ZEA4</accession>
<dbReference type="GO" id="GO:0009507">
    <property type="term" value="C:chloroplast"/>
    <property type="evidence" value="ECO:0007669"/>
    <property type="project" value="TreeGrafter"/>
</dbReference>
<dbReference type="AlphaFoldDB" id="A0A8X7ZEA4"/>
<evidence type="ECO:0000256" key="3">
    <source>
        <dbReference type="ARBA" id="ARBA00022555"/>
    </source>
</evidence>
<keyword evidence="9" id="KW-0030">Aminoacyl-tRNA synthetase</keyword>
<keyword evidence="3" id="KW-0820">tRNA-binding</keyword>
<evidence type="ECO:0000259" key="10">
    <source>
        <dbReference type="PROSITE" id="PS50860"/>
    </source>
</evidence>
<dbReference type="PANTHER" id="PTHR11777">
    <property type="entry name" value="ALANYL-TRNA SYNTHETASE"/>
    <property type="match status" value="1"/>
</dbReference>
<dbReference type="InterPro" id="IPR050058">
    <property type="entry name" value="Ala-tRNA_ligase"/>
</dbReference>
<evidence type="ECO:0000256" key="8">
    <source>
        <dbReference type="ARBA" id="ARBA00022917"/>
    </source>
</evidence>